<dbReference type="InterPro" id="IPR032790">
    <property type="entry name" value="GDE_C"/>
</dbReference>
<dbReference type="InterPro" id="IPR012341">
    <property type="entry name" value="6hp_glycosidase-like_sf"/>
</dbReference>
<sequence>MMHNSTNQTFEPGLTPTPVDFGREICGDLYTAEHREWLVTNGIGGFASGTVAGLLTRRYHGLLFAALMPPLGRTLLATKFDETIEYDGEVISLCANRWAGGAIDPHGYRFLERFRLEGTTPVWTFAFADALLEKRIWMQQGANTTFVRYDLIRGRASMKLTVKALVNYRDYHSTTHANGWQFTIEPVNRGVRISAFEGATSYYLFSDSAIVEPTHVWHHSMDLSAERARGLEDHEDHLQAGIFSAELQLGESVTLIASTDSNAGESKRSSREEQRQHERTVLDSFYSAHPDLPETVPAWTQQLILAADQFIVERSISAQSEGRSVIAGYPWFGDWGRDTMISLPGLTLTTGRPEIARTTLQTFALVTDRGMLPNRFPDAGETPEYNTADATLWFFEAVRQYYAVTQDRQLLREIFPVLEDIIAWHIRGTRFHIQMDPQDGLLYAGEPGVQLTWMDAKVGDWVVTPRIGKPIEVNALWLNALTTLIQFAAILNKPAHLYVATAERVRVNFQRFWNDATGWCFDVIDGEAGPDASLRPNQLFAVSLPDSPLRPEQQRAVVDICARHLLTSFGLRSLAQNDPQYVGRYSGDPRERDAAYHQGTVWGWLIGPFIHAHLRVYKNPGIAATFLAPFIHHVQTHGLGSASEIFDGDPPFTPHGCPAQAWTVAEVLRAWHAIQSMAHDIQEKGSAPPAQPSKRTETRKPRSRERDGAKR</sequence>
<reference evidence="4 5" key="1">
    <citation type="submission" date="2021-02" db="EMBL/GenBank/DDBJ databases">
        <authorList>
            <person name="Han P."/>
        </authorList>
    </citation>
    <scope>NUCLEOTIDE SEQUENCE [LARGE SCALE GENOMIC DNA]</scope>
    <source>
        <strain evidence="4">Candidatus Nitrospira sp. ZN2</strain>
    </source>
</reference>
<evidence type="ECO:0000313" key="4">
    <source>
        <dbReference type="EMBL" id="CAE6797608.1"/>
    </source>
</evidence>
<organism evidence="4 5">
    <name type="scientific">Nitrospira defluvii</name>
    <dbReference type="NCBI Taxonomy" id="330214"/>
    <lineage>
        <taxon>Bacteria</taxon>
        <taxon>Pseudomonadati</taxon>
        <taxon>Nitrospirota</taxon>
        <taxon>Nitrospiria</taxon>
        <taxon>Nitrospirales</taxon>
        <taxon>Nitrospiraceae</taxon>
        <taxon>Nitrospira</taxon>
    </lineage>
</organism>
<dbReference type="Pfam" id="PF06202">
    <property type="entry name" value="GDE_C"/>
    <property type="match status" value="1"/>
</dbReference>
<keyword evidence="5" id="KW-1185">Reference proteome</keyword>
<feature type="compositionally biased region" description="Basic and acidic residues" evidence="1">
    <location>
        <begin position="265"/>
        <end position="279"/>
    </location>
</feature>
<dbReference type="EMBL" id="CAJNBJ010000020">
    <property type="protein sequence ID" value="CAE6797608.1"/>
    <property type="molecule type" value="Genomic_DNA"/>
</dbReference>
<dbReference type="InterPro" id="IPR010401">
    <property type="entry name" value="AGL/Gdb1"/>
</dbReference>
<dbReference type="PANTHER" id="PTHR10569:SF2">
    <property type="entry name" value="GLYCOGEN DEBRANCHING ENZYME"/>
    <property type="match status" value="1"/>
</dbReference>
<feature type="region of interest" description="Disordered" evidence="1">
    <location>
        <begin position="680"/>
        <end position="711"/>
    </location>
</feature>
<evidence type="ECO:0000259" key="3">
    <source>
        <dbReference type="Pfam" id="PF12439"/>
    </source>
</evidence>
<name>A0ABM8SA48_9BACT</name>
<dbReference type="RefSeq" id="WP_213044115.1">
    <property type="nucleotide sequence ID" value="NZ_CAJNBJ010000020.1"/>
</dbReference>
<feature type="region of interest" description="Disordered" evidence="1">
    <location>
        <begin position="258"/>
        <end position="279"/>
    </location>
</feature>
<dbReference type="InterPro" id="IPR006451">
    <property type="entry name" value="Glycogen_debranch_arc"/>
</dbReference>
<evidence type="ECO:0000256" key="1">
    <source>
        <dbReference type="SAM" id="MobiDB-lite"/>
    </source>
</evidence>
<dbReference type="InterPro" id="IPR008928">
    <property type="entry name" value="6-hairpin_glycosidase_sf"/>
</dbReference>
<protein>
    <submittedName>
        <fullName evidence="4">Glycogen debranching enzyme-related protein</fullName>
    </submittedName>
</protein>
<accession>A0ABM8SA48</accession>
<dbReference type="InterPro" id="IPR024742">
    <property type="entry name" value="Glycogen_debranch_N"/>
</dbReference>
<feature type="domain" description="Glycogen debranching enzyme C-terminal" evidence="2">
    <location>
        <begin position="306"/>
        <end position="669"/>
    </location>
</feature>
<evidence type="ECO:0000313" key="5">
    <source>
        <dbReference type="Proteomes" id="UP000675880"/>
    </source>
</evidence>
<dbReference type="SUPFAM" id="SSF48208">
    <property type="entry name" value="Six-hairpin glycosidases"/>
    <property type="match status" value="1"/>
</dbReference>
<feature type="domain" description="Glycogen debranching enzyme bacterial and archaeal type N-terminal" evidence="3">
    <location>
        <begin position="35"/>
        <end position="254"/>
    </location>
</feature>
<dbReference type="NCBIfam" id="TIGR01561">
    <property type="entry name" value="gde_arch"/>
    <property type="match status" value="1"/>
</dbReference>
<comment type="caution">
    <text evidence="4">The sequence shown here is derived from an EMBL/GenBank/DDBJ whole genome shotgun (WGS) entry which is preliminary data.</text>
</comment>
<dbReference type="Proteomes" id="UP000675880">
    <property type="component" value="Unassembled WGS sequence"/>
</dbReference>
<dbReference type="Gene3D" id="1.50.10.10">
    <property type="match status" value="1"/>
</dbReference>
<dbReference type="PANTHER" id="PTHR10569">
    <property type="entry name" value="GLYCOGEN DEBRANCHING ENZYME"/>
    <property type="match status" value="1"/>
</dbReference>
<proteinExistence type="predicted"/>
<feature type="compositionally biased region" description="Basic and acidic residues" evidence="1">
    <location>
        <begin position="694"/>
        <end position="711"/>
    </location>
</feature>
<gene>
    <name evidence="4" type="ORF">NSPZN2_70171</name>
</gene>
<evidence type="ECO:0000259" key="2">
    <source>
        <dbReference type="Pfam" id="PF06202"/>
    </source>
</evidence>
<dbReference type="Pfam" id="PF12439">
    <property type="entry name" value="GDE_N"/>
    <property type="match status" value="1"/>
</dbReference>